<feature type="domain" description="ABC3 transporter permease C-terminal" evidence="8">
    <location>
        <begin position="709"/>
        <end position="825"/>
    </location>
</feature>
<protein>
    <submittedName>
        <fullName evidence="10">ABC transporter, permease</fullName>
    </submittedName>
</protein>
<dbReference type="Proteomes" id="UP000001520">
    <property type="component" value="Chromosome"/>
</dbReference>
<evidence type="ECO:0000256" key="2">
    <source>
        <dbReference type="ARBA" id="ARBA00005236"/>
    </source>
</evidence>
<feature type="transmembrane region" description="Helical" evidence="7">
    <location>
        <begin position="290"/>
        <end position="312"/>
    </location>
</feature>
<dbReference type="KEGG" id="ddf:DEFDS_1876"/>
<organism evidence="10 11">
    <name type="scientific">Deferribacter desulfuricans (strain DSM 14783 / JCM 11476 / NBRC 101012 / SSM1)</name>
    <dbReference type="NCBI Taxonomy" id="639282"/>
    <lineage>
        <taxon>Bacteria</taxon>
        <taxon>Pseudomonadati</taxon>
        <taxon>Deferribacterota</taxon>
        <taxon>Deferribacteres</taxon>
        <taxon>Deferribacterales</taxon>
        <taxon>Deferribacteraceae</taxon>
        <taxon>Deferribacter</taxon>
    </lineage>
</organism>
<evidence type="ECO:0000256" key="4">
    <source>
        <dbReference type="ARBA" id="ARBA00022692"/>
    </source>
</evidence>
<feature type="domain" description="ABC3 transporter permease C-terminal" evidence="8">
    <location>
        <begin position="249"/>
        <end position="374"/>
    </location>
</feature>
<dbReference type="PANTHER" id="PTHR30489:SF0">
    <property type="entry name" value="LIPOPROTEIN-RELEASING SYSTEM TRANSMEMBRANE PROTEIN LOLE"/>
    <property type="match status" value="1"/>
</dbReference>
<keyword evidence="11" id="KW-1185">Reference proteome</keyword>
<comment type="subcellular location">
    <subcellularLocation>
        <location evidence="1">Cell membrane</location>
        <topology evidence="1">Multi-pass membrane protein</topology>
    </subcellularLocation>
</comment>
<feature type="transmembrane region" description="Helical" evidence="7">
    <location>
        <begin position="21"/>
        <end position="41"/>
    </location>
</feature>
<feature type="transmembrane region" description="Helical" evidence="7">
    <location>
        <begin position="346"/>
        <end position="370"/>
    </location>
</feature>
<feature type="transmembrane region" description="Helical" evidence="7">
    <location>
        <begin position="422"/>
        <end position="443"/>
    </location>
</feature>
<evidence type="ECO:0000256" key="1">
    <source>
        <dbReference type="ARBA" id="ARBA00004651"/>
    </source>
</evidence>
<evidence type="ECO:0000313" key="11">
    <source>
        <dbReference type="Proteomes" id="UP000001520"/>
    </source>
</evidence>
<feature type="transmembrane region" description="Helical" evidence="7">
    <location>
        <begin position="797"/>
        <end position="818"/>
    </location>
</feature>
<evidence type="ECO:0000256" key="7">
    <source>
        <dbReference type="SAM" id="Phobius"/>
    </source>
</evidence>
<feature type="transmembrane region" description="Helical" evidence="7">
    <location>
        <begin position="705"/>
        <end position="729"/>
    </location>
</feature>
<dbReference type="PANTHER" id="PTHR30489">
    <property type="entry name" value="LIPOPROTEIN-RELEASING SYSTEM TRANSMEMBRANE PROTEIN LOLE"/>
    <property type="match status" value="1"/>
</dbReference>
<feature type="transmembrane region" description="Helical" evidence="7">
    <location>
        <begin position="391"/>
        <end position="410"/>
    </location>
</feature>
<evidence type="ECO:0000259" key="8">
    <source>
        <dbReference type="Pfam" id="PF02687"/>
    </source>
</evidence>
<proteinExistence type="inferred from homology"/>
<dbReference type="InterPro" id="IPR025857">
    <property type="entry name" value="MacB_PCD"/>
</dbReference>
<name>D3P9E0_DEFDS</name>
<feature type="transmembrane region" description="Helical" evidence="7">
    <location>
        <begin position="476"/>
        <end position="497"/>
    </location>
</feature>
<sequence length="833" mass="94550">MINSLRLIFIFALRNLKEEKLFSLISIFGVALGVGLFLSILNSTQSAIKSMSSDIEKLNPIANYEINDKFGKPFDESIIKILNDRQIRNYPVIKNNAQSEDEKLVIPIFAIDLLKAIKNSNIDITDSNLDLQSFFQKQNAIFITDDIAKRLKVKVNEELFLNVDGRKKFFIAGIIDSEQVPSGIYQDIGNFQEEFKFFGKVSRIDVNLEQEQVDELKSLLPANLLLQKKSVLIKNQGEILKSFKMNLYFISFIAFLVGFFMLFNTIFITVVKKREQIGTLRALGSSKLQILFLFIFQSLFLGILGSILGLLLGQILSIYSSAVVEETISTIFKPVYIKNIFSFNSYSFYAVFLGICISLLSSVFPAIEAARVNPVETVRRGTFELKFKKYYKIWFLVGLFFIGLGILFSFFDYYYNISEYPYLSYVGVFFILIGFCAAAFLYLEKLIIFVEKFIKKIFKTAGFISFADIFSSSYRFAIALISVAISTALVISMVTLIDSFKISLTKWIDNNLRADIFIKSASCSSNFCFEPLDENTLYKIKTVDGVEAVSTFRAMPGTFKGKEILLGFGEEKVVKKYHNGIDNFEVTKSVAVSEYFKIRYGLKVGDFIEIDTPKGKEKFKIREIFTSYSNVNGFIIFDNSFQKRYWDELKFTQVSIYLKKGVDADSVISKLESLINQDGSLDIFNNDVIRKKVIKIFDKSFAITYAIQGIALIVSLFGMGNMLYAVALERRKEISILKYLGANNRLLSKIYTLSAAVIGFFGAFYGVLLGSVLSLIIIKVVNTKSFGWSIEYHVNFIKTSLLLLVLVLFVILAGLLPIKTIKQLDPKKFASYE</sequence>
<dbReference type="GO" id="GO:0098797">
    <property type="term" value="C:plasma membrane protein complex"/>
    <property type="evidence" value="ECO:0007669"/>
    <property type="project" value="TreeGrafter"/>
</dbReference>
<dbReference type="InterPro" id="IPR051447">
    <property type="entry name" value="Lipoprotein-release_system"/>
</dbReference>
<keyword evidence="3" id="KW-1003">Cell membrane</keyword>
<dbReference type="AlphaFoldDB" id="D3P9E0"/>
<dbReference type="HOGENOM" id="CLU_012341_0_0_0"/>
<dbReference type="EMBL" id="AP011529">
    <property type="protein sequence ID" value="BAI81330.1"/>
    <property type="molecule type" value="Genomic_DNA"/>
</dbReference>
<evidence type="ECO:0000259" key="9">
    <source>
        <dbReference type="Pfam" id="PF12704"/>
    </source>
</evidence>
<keyword evidence="4 7" id="KW-0812">Transmembrane</keyword>
<evidence type="ECO:0000313" key="10">
    <source>
        <dbReference type="EMBL" id="BAI81330.1"/>
    </source>
</evidence>
<dbReference type="RefSeq" id="WP_013008575.1">
    <property type="nucleotide sequence ID" value="NC_013939.1"/>
</dbReference>
<keyword evidence="6 7" id="KW-0472">Membrane</keyword>
<dbReference type="STRING" id="639282.DEFDS_1876"/>
<dbReference type="eggNOG" id="COG0577">
    <property type="taxonomic scope" value="Bacteria"/>
</dbReference>
<feature type="domain" description="MacB-like periplasmic core" evidence="9">
    <location>
        <begin position="477"/>
        <end position="673"/>
    </location>
</feature>
<feature type="transmembrane region" description="Helical" evidence="7">
    <location>
        <begin position="247"/>
        <end position="270"/>
    </location>
</feature>
<dbReference type="Pfam" id="PF02687">
    <property type="entry name" value="FtsX"/>
    <property type="match status" value="2"/>
</dbReference>
<evidence type="ECO:0000256" key="5">
    <source>
        <dbReference type="ARBA" id="ARBA00022989"/>
    </source>
</evidence>
<accession>D3P9E0</accession>
<gene>
    <name evidence="10" type="ordered locus">DEFDS_1876</name>
</gene>
<dbReference type="InterPro" id="IPR003838">
    <property type="entry name" value="ABC3_permease_C"/>
</dbReference>
<dbReference type="Pfam" id="PF12704">
    <property type="entry name" value="MacB_PCD"/>
    <property type="match status" value="1"/>
</dbReference>
<evidence type="ECO:0000256" key="3">
    <source>
        <dbReference type="ARBA" id="ARBA00022475"/>
    </source>
</evidence>
<dbReference type="GO" id="GO:0044874">
    <property type="term" value="P:lipoprotein localization to outer membrane"/>
    <property type="evidence" value="ECO:0007669"/>
    <property type="project" value="TreeGrafter"/>
</dbReference>
<reference evidence="10 11" key="1">
    <citation type="journal article" date="2010" name="DNA Res.">
        <title>Bacterial lifestyle in a deep-sea hydrothermal vent chimney revealed by the genome sequence of the thermophilic bacterium Deferribacter desulfuricans SSM1.</title>
        <authorList>
            <person name="Takaki Y."/>
            <person name="Shimamura S."/>
            <person name="Nakagawa S."/>
            <person name="Fukuhara Y."/>
            <person name="Horikawa H."/>
            <person name="Ankai A."/>
            <person name="Harada T."/>
            <person name="Hosoyama A."/>
            <person name="Oguchi A."/>
            <person name="Fukui S."/>
            <person name="Fujita N."/>
            <person name="Takami H."/>
            <person name="Takai K."/>
        </authorList>
    </citation>
    <scope>NUCLEOTIDE SEQUENCE [LARGE SCALE GENOMIC DNA]</scope>
    <source>
        <strain evidence="11">DSM 14783 / JCM 11476 / NBRC 101012 / SSM1</strain>
    </source>
</reference>
<dbReference type="eggNOG" id="COG4591">
    <property type="taxonomic scope" value="Bacteria"/>
</dbReference>
<comment type="similarity">
    <text evidence="2">Belongs to the ABC-4 integral membrane protein family. LolC/E subfamily.</text>
</comment>
<feature type="transmembrane region" description="Helical" evidence="7">
    <location>
        <begin position="750"/>
        <end position="777"/>
    </location>
</feature>
<evidence type="ECO:0000256" key="6">
    <source>
        <dbReference type="ARBA" id="ARBA00023136"/>
    </source>
</evidence>
<keyword evidence="5 7" id="KW-1133">Transmembrane helix</keyword>